<dbReference type="EMBL" id="PTIS01000020">
    <property type="protein sequence ID" value="PPK45262.1"/>
    <property type="molecule type" value="Genomic_DNA"/>
</dbReference>
<sequence length="130" mass="15218">MLRDLRYYACVGIIDFFELTMDRTEVAIKLTDNSKHSFDNEVNVIGSSYSVDIMSRLEKVEERVREIIFENEKEYPNTIRYFPIPNLDYCDFDVCVVAKISNNGSTYIFSPNERYLQYMSGGQCHKAKLQ</sequence>
<evidence type="ECO:0000313" key="1">
    <source>
        <dbReference type="EMBL" id="PPK45262.1"/>
    </source>
</evidence>
<dbReference type="OrthoDB" id="1938528at2"/>
<reference evidence="1 2" key="1">
    <citation type="submission" date="2018-02" db="EMBL/GenBank/DDBJ databases">
        <title>Genomic Encyclopedia of Archaeal and Bacterial Type Strains, Phase II (KMG-II): from individual species to whole genera.</title>
        <authorList>
            <person name="Goeker M."/>
        </authorList>
    </citation>
    <scope>NUCLEOTIDE SEQUENCE [LARGE SCALE GENOMIC DNA]</scope>
    <source>
        <strain evidence="1 2">DSM 15099</strain>
    </source>
</reference>
<comment type="caution">
    <text evidence="1">The sequence shown here is derived from an EMBL/GenBank/DDBJ whole genome shotgun (WGS) entry which is preliminary data.</text>
</comment>
<proteinExistence type="predicted"/>
<protein>
    <submittedName>
        <fullName evidence="1">Uncharacterized protein</fullName>
    </submittedName>
</protein>
<organism evidence="1 2">
    <name type="scientific">Clostridium algidicarnis DSM 15099</name>
    <dbReference type="NCBI Taxonomy" id="1121295"/>
    <lineage>
        <taxon>Bacteria</taxon>
        <taxon>Bacillati</taxon>
        <taxon>Bacillota</taxon>
        <taxon>Clostridia</taxon>
        <taxon>Eubacteriales</taxon>
        <taxon>Clostridiaceae</taxon>
        <taxon>Clostridium</taxon>
    </lineage>
</organism>
<dbReference type="RefSeq" id="WP_104410611.1">
    <property type="nucleotide sequence ID" value="NZ_PTIS01000020.1"/>
</dbReference>
<evidence type="ECO:0000313" key="2">
    <source>
        <dbReference type="Proteomes" id="UP000239863"/>
    </source>
</evidence>
<gene>
    <name evidence="1" type="ORF">BD821_12010</name>
</gene>
<accession>A0A2S6FVD0</accession>
<name>A0A2S6FVD0_9CLOT</name>
<dbReference type="AlphaFoldDB" id="A0A2S6FVD0"/>
<dbReference type="Proteomes" id="UP000239863">
    <property type="component" value="Unassembled WGS sequence"/>
</dbReference>